<feature type="transmembrane region" description="Helical" evidence="6">
    <location>
        <begin position="6"/>
        <end position="24"/>
    </location>
</feature>
<dbReference type="NCBIfam" id="TIGR03718">
    <property type="entry name" value="R_switched_Alx"/>
    <property type="match status" value="1"/>
</dbReference>
<dbReference type="GO" id="GO:0016020">
    <property type="term" value="C:membrane"/>
    <property type="evidence" value="ECO:0007669"/>
    <property type="project" value="UniProtKB-SubCell"/>
</dbReference>
<dbReference type="InterPro" id="IPR005496">
    <property type="entry name" value="Integral_membrane_TerC"/>
</dbReference>
<evidence type="ECO:0000256" key="3">
    <source>
        <dbReference type="ARBA" id="ARBA00022692"/>
    </source>
</evidence>
<feature type="transmembrane region" description="Helical" evidence="6">
    <location>
        <begin position="230"/>
        <end position="252"/>
    </location>
</feature>
<keyword evidence="8" id="KW-1185">Reference proteome</keyword>
<gene>
    <name evidence="7" type="ORF">SI859A1_02848</name>
</gene>
<protein>
    <submittedName>
        <fullName evidence="7">Putative integral membrane protein TerC, possibly involved in tellurium resistance</fullName>
    </submittedName>
</protein>
<dbReference type="OrthoDB" id="9783692at2"/>
<evidence type="ECO:0000313" key="7">
    <source>
        <dbReference type="EMBL" id="EAS49247.1"/>
    </source>
</evidence>
<evidence type="ECO:0000256" key="6">
    <source>
        <dbReference type="SAM" id="Phobius"/>
    </source>
</evidence>
<dbReference type="BioCyc" id="AURANTIMONAS:SI859A1_02848-MONOMER"/>
<keyword evidence="3 6" id="KW-0812">Transmembrane</keyword>
<feature type="transmembrane region" description="Helical" evidence="6">
    <location>
        <begin position="198"/>
        <end position="218"/>
    </location>
</feature>
<dbReference type="InterPro" id="IPR022369">
    <property type="entry name" value="Integral_membrane_TerC_rswitch"/>
</dbReference>
<feature type="transmembrane region" description="Helical" evidence="6">
    <location>
        <begin position="259"/>
        <end position="282"/>
    </location>
</feature>
<dbReference type="PANTHER" id="PTHR30238">
    <property type="entry name" value="MEMBRANE BOUND PREDICTED REDOX MODULATOR"/>
    <property type="match status" value="1"/>
</dbReference>
<dbReference type="EMBL" id="AAPJ01000005">
    <property type="protein sequence ID" value="EAS49247.1"/>
    <property type="molecule type" value="Genomic_DNA"/>
</dbReference>
<keyword evidence="5 6" id="KW-0472">Membrane</keyword>
<dbReference type="PANTHER" id="PTHR30238:SF0">
    <property type="entry name" value="THYLAKOID MEMBRANE PROTEIN TERC, CHLOROPLASTIC"/>
    <property type="match status" value="1"/>
</dbReference>
<comment type="similarity">
    <text evidence="2">Belongs to the TerC family.</text>
</comment>
<sequence>MVAEEMPLWIWVATIGGIAGLFIFDFMTHVRKPHEPSFKEAGGWSIFYIALAILFGFGVWYFWDKTHGVEFFAGFITEKSLSVDNLFVFVIIMKSFAVPRVHQQKALLIGIVLALIMRGIFIAVGAAAIERFSWVFYLFGAFLLWTAYKLAVESFSHSHSTDEEYEPNAVVKWFQRNVRTTTEFADGALTIRRDGLRYFTPMFVVIVALGMTDLLFALDSIPAIYGLTDAPYIVFTANAFALLGLLQLYFLLGGLLDRLVYLGFGLALVLGFIGVKLIIHAMEANTLGFINDGQPIEGLPHISTGFSLAVIVGILVVTTVASLIRSGMVANRAANRPGEEN</sequence>
<evidence type="ECO:0000256" key="1">
    <source>
        <dbReference type="ARBA" id="ARBA00004141"/>
    </source>
</evidence>
<comment type="caution">
    <text evidence="7">The sequence shown here is derived from an EMBL/GenBank/DDBJ whole genome shotgun (WGS) entry which is preliminary data.</text>
</comment>
<evidence type="ECO:0000256" key="5">
    <source>
        <dbReference type="ARBA" id="ARBA00023136"/>
    </source>
</evidence>
<keyword evidence="4 6" id="KW-1133">Transmembrane helix</keyword>
<evidence type="ECO:0000256" key="2">
    <source>
        <dbReference type="ARBA" id="ARBA00007511"/>
    </source>
</evidence>
<comment type="subcellular location">
    <subcellularLocation>
        <location evidence="1">Membrane</location>
        <topology evidence="1">Multi-pass membrane protein</topology>
    </subcellularLocation>
</comment>
<dbReference type="HOGENOM" id="CLU_045644_0_1_5"/>
<feature type="transmembrane region" description="Helical" evidence="6">
    <location>
        <begin position="45"/>
        <end position="63"/>
    </location>
</feature>
<name>Q1YGH8_AURMS</name>
<feature type="transmembrane region" description="Helical" evidence="6">
    <location>
        <begin position="134"/>
        <end position="152"/>
    </location>
</feature>
<evidence type="ECO:0000313" key="8">
    <source>
        <dbReference type="Proteomes" id="UP000000321"/>
    </source>
</evidence>
<dbReference type="Pfam" id="PF03741">
    <property type="entry name" value="TerC"/>
    <property type="match status" value="1"/>
</dbReference>
<dbReference type="AlphaFoldDB" id="Q1YGH8"/>
<dbReference type="Proteomes" id="UP000000321">
    <property type="component" value="Unassembled WGS sequence"/>
</dbReference>
<feature type="transmembrane region" description="Helical" evidence="6">
    <location>
        <begin position="106"/>
        <end position="128"/>
    </location>
</feature>
<accession>Q1YGH8</accession>
<organism evidence="7 8">
    <name type="scientific">Aurantimonas manganoxydans (strain ATCC BAA-1229 / DSM 21871 / SI85-9A1)</name>
    <dbReference type="NCBI Taxonomy" id="287752"/>
    <lineage>
        <taxon>Bacteria</taxon>
        <taxon>Pseudomonadati</taxon>
        <taxon>Pseudomonadota</taxon>
        <taxon>Alphaproteobacteria</taxon>
        <taxon>Hyphomicrobiales</taxon>
        <taxon>Aurantimonadaceae</taxon>
        <taxon>Aurantimonas</taxon>
    </lineage>
</organism>
<evidence type="ECO:0000256" key="4">
    <source>
        <dbReference type="ARBA" id="ARBA00022989"/>
    </source>
</evidence>
<feature type="transmembrane region" description="Helical" evidence="6">
    <location>
        <begin position="302"/>
        <end position="324"/>
    </location>
</feature>
<proteinExistence type="inferred from homology"/>
<reference evidence="7 8" key="1">
    <citation type="journal article" date="2008" name="Appl. Environ. Microbiol.">
        <title>Genomic insights into Mn(II) oxidation by the marine alphaproteobacterium Aurantimonas sp. strain SI85-9A1.</title>
        <authorList>
            <person name="Dick G.J."/>
            <person name="Podell S."/>
            <person name="Johnson H.A."/>
            <person name="Rivera-Espinoza Y."/>
            <person name="Bernier-Latmani R."/>
            <person name="McCarthy J.K."/>
            <person name="Torpey J.W."/>
            <person name="Clement B.G."/>
            <person name="Gaasterland T."/>
            <person name="Tebo B.M."/>
        </authorList>
    </citation>
    <scope>NUCLEOTIDE SEQUENCE [LARGE SCALE GENOMIC DNA]</scope>
    <source>
        <strain evidence="7 8">SI85-9A1</strain>
    </source>
</reference>